<dbReference type="GO" id="GO:0005886">
    <property type="term" value="C:plasma membrane"/>
    <property type="evidence" value="ECO:0007669"/>
    <property type="project" value="UniProtKB-UniRule"/>
</dbReference>
<dbReference type="PANTHER" id="PTHR40039:SF1">
    <property type="entry name" value="PROTEIN DLTD"/>
    <property type="match status" value="1"/>
</dbReference>
<sequence length="428" mass="49378">MAKRLWMIFGPVLAAALILIGLLFSPFKINKINSAVEQKAATALSPDTLKGDAVKRAALENGNYVPFFGSSELSRFDLAHPSVMAEKYDWDFRPFLLGAPGTQSLTHYFEMQGINPQLKNKKAVFVISPQWFVRKGADPHAFAFYFSQLQAVNFLENQTGKPSERYAAKRLLTMLDDRSNSTNRQVINALDRVANGQQVTSGQRTYLKYYKRLLAHEDQLFSPLSLQGTNQDHINRQVEALPNSPSDGMIQQALTRQAKRQTSNNQFGIQNQFYNKRLKKRIAAFEGMQKHYDYTRSPEFADFQLILDQFAKNHIQVLFIIPPVNQKWADYVGLSQEMLRGFDKKINYQLQSQGFNQILDLSRDGGKKYFMQDTIHLGWYGWYVVDQNVKNFVDQPSQSTHYQIKHQFFDEDWQQLKPSDLKTYIKNN</sequence>
<comment type="similarity">
    <text evidence="1">Belongs to the DltD family.</text>
</comment>
<feature type="transmembrane region" description="Helical" evidence="2">
    <location>
        <begin position="6"/>
        <end position="24"/>
    </location>
</feature>
<evidence type="ECO:0000256" key="2">
    <source>
        <dbReference type="SAM" id="Phobius"/>
    </source>
</evidence>
<dbReference type="EMBL" id="JAWJAV010000002">
    <property type="protein sequence ID" value="MDV2620708.1"/>
    <property type="molecule type" value="Genomic_DNA"/>
</dbReference>
<keyword evidence="1" id="KW-1003">Cell membrane</keyword>
<keyword evidence="2" id="KW-0812">Transmembrane</keyword>
<evidence type="ECO:0000313" key="4">
    <source>
        <dbReference type="Proteomes" id="UP001280897"/>
    </source>
</evidence>
<protein>
    <recommendedName>
        <fullName evidence="1">Protein DltD</fullName>
    </recommendedName>
</protein>
<accession>A0AAW8YFX8</accession>
<keyword evidence="2" id="KW-1133">Transmembrane helix</keyword>
<gene>
    <name evidence="3" type="primary">dltD</name>
    <name evidence="3" type="ORF">R0G89_03050</name>
</gene>
<proteinExistence type="inferred from homology"/>
<name>A0AAW8YFX8_PEDAC</name>
<dbReference type="PANTHER" id="PTHR40039">
    <property type="entry name" value="PROTEIN DLTD"/>
    <property type="match status" value="1"/>
</dbReference>
<evidence type="ECO:0000313" key="3">
    <source>
        <dbReference type="EMBL" id="MDV2620708.1"/>
    </source>
</evidence>
<dbReference type="PIRSF" id="PIRSF021438">
    <property type="entry name" value="DltD"/>
    <property type="match status" value="1"/>
</dbReference>
<reference evidence="3" key="2">
    <citation type="submission" date="2023-10" db="EMBL/GenBank/DDBJ databases">
        <authorList>
            <person name="Khurajog B."/>
        </authorList>
    </citation>
    <scope>NUCLEOTIDE SEQUENCE</scope>
    <source>
        <strain evidence="3">BF9</strain>
    </source>
</reference>
<dbReference type="AlphaFoldDB" id="A0AAW8YFX8"/>
<reference evidence="3" key="1">
    <citation type="journal article" date="2023" name="PeerJ">
        <title>Selection and evaluation of lactic acid bacteria from chicken feces in Thailand as potential probiotics.</title>
        <authorList>
            <person name="Khurajog B."/>
            <person name="Disastra Y."/>
            <person name="Lawwyne L.D."/>
            <person name="Sirichokchatchawan W."/>
            <person name="Niyomtham W."/>
            <person name="Yindee J."/>
            <person name="Hampson D.J."/>
            <person name="Prapasarakul N."/>
        </authorList>
    </citation>
    <scope>NUCLEOTIDE SEQUENCE</scope>
    <source>
        <strain evidence="3">BF9</strain>
    </source>
</reference>
<dbReference type="NCBIfam" id="TIGR04092">
    <property type="entry name" value="LTA_DltD"/>
    <property type="match status" value="1"/>
</dbReference>
<organism evidence="3 4">
    <name type="scientific">Pediococcus acidilactici</name>
    <dbReference type="NCBI Taxonomy" id="1254"/>
    <lineage>
        <taxon>Bacteria</taxon>
        <taxon>Bacillati</taxon>
        <taxon>Bacillota</taxon>
        <taxon>Bacilli</taxon>
        <taxon>Lactobacillales</taxon>
        <taxon>Lactobacillaceae</taxon>
        <taxon>Pediococcus</taxon>
        <taxon>Pediococcus acidilactici group</taxon>
    </lineage>
</organism>
<dbReference type="InterPro" id="IPR023896">
    <property type="entry name" value="LTA_DltD"/>
</dbReference>
<comment type="pathway">
    <text evidence="1">Cell wall biogenesis; lipoteichoic acid biosynthesis.</text>
</comment>
<dbReference type="Pfam" id="PF04914">
    <property type="entry name" value="DltD"/>
    <property type="match status" value="1"/>
</dbReference>
<keyword evidence="1 2" id="KW-0472">Membrane</keyword>
<dbReference type="GO" id="GO:0070395">
    <property type="term" value="P:lipoteichoic acid biosynthetic process"/>
    <property type="evidence" value="ECO:0007669"/>
    <property type="project" value="UniProtKB-UniRule"/>
</dbReference>
<dbReference type="Proteomes" id="UP001280897">
    <property type="component" value="Unassembled WGS sequence"/>
</dbReference>
<dbReference type="RefSeq" id="WP_036685488.1">
    <property type="nucleotide sequence ID" value="NZ_CP066046.1"/>
</dbReference>
<dbReference type="InterPro" id="IPR006998">
    <property type="entry name" value="DltD"/>
</dbReference>
<evidence type="ECO:0000256" key="1">
    <source>
        <dbReference type="PIRNR" id="PIRNR021438"/>
    </source>
</evidence>
<comment type="caution">
    <text evidence="3">The sequence shown here is derived from an EMBL/GenBank/DDBJ whole genome shotgun (WGS) entry which is preliminary data.</text>
</comment>